<name>A0A1N7RSV0_9BURK</name>
<evidence type="ECO:0000313" key="2">
    <source>
        <dbReference type="EMBL" id="SIT38185.1"/>
    </source>
</evidence>
<gene>
    <name evidence="2" type="ORF">BN2476_170005</name>
</gene>
<dbReference type="Proteomes" id="UP000195569">
    <property type="component" value="Unassembled WGS sequence"/>
</dbReference>
<feature type="region of interest" description="Disordered" evidence="1">
    <location>
        <begin position="61"/>
        <end position="135"/>
    </location>
</feature>
<organism evidence="2 3">
    <name type="scientific">Paraburkholderia piptadeniae</name>
    <dbReference type="NCBI Taxonomy" id="1701573"/>
    <lineage>
        <taxon>Bacteria</taxon>
        <taxon>Pseudomonadati</taxon>
        <taxon>Pseudomonadota</taxon>
        <taxon>Betaproteobacteria</taxon>
        <taxon>Burkholderiales</taxon>
        <taxon>Burkholderiaceae</taxon>
        <taxon>Paraburkholderia</taxon>
    </lineage>
</organism>
<proteinExistence type="predicted"/>
<protein>
    <submittedName>
        <fullName evidence="2">Uncharacterized protein</fullName>
    </submittedName>
</protein>
<feature type="region of interest" description="Disordered" evidence="1">
    <location>
        <begin position="18"/>
        <end position="38"/>
    </location>
</feature>
<sequence>MAQPDPLAALAGAIARGRVGSGRRGGKRLYRSESLHAPFSPHVRRAAGPLAVVLIASHALTRASATRTARIPRDNHASASHPRAQQNARRKRKPEYKRKPKRSPRRQRQRQTQRKNVQAGPPLARLCSAVSRRKD</sequence>
<dbReference type="EMBL" id="CYGY02000017">
    <property type="protein sequence ID" value="SIT38185.1"/>
    <property type="molecule type" value="Genomic_DNA"/>
</dbReference>
<dbReference type="AlphaFoldDB" id="A0A1N7RSV0"/>
<keyword evidence="3" id="KW-1185">Reference proteome</keyword>
<comment type="caution">
    <text evidence="2">The sequence shown here is derived from an EMBL/GenBank/DDBJ whole genome shotgun (WGS) entry which is preliminary data.</text>
</comment>
<evidence type="ECO:0000256" key="1">
    <source>
        <dbReference type="SAM" id="MobiDB-lite"/>
    </source>
</evidence>
<feature type="compositionally biased region" description="Basic residues" evidence="1">
    <location>
        <begin position="88"/>
        <end position="113"/>
    </location>
</feature>
<reference evidence="2" key="1">
    <citation type="submission" date="2016-12" db="EMBL/GenBank/DDBJ databases">
        <authorList>
            <person name="Moulin L."/>
        </authorList>
    </citation>
    <scope>NUCLEOTIDE SEQUENCE [LARGE SCALE GENOMIC DNA]</scope>
    <source>
        <strain evidence="2">STM 7183</strain>
    </source>
</reference>
<evidence type="ECO:0000313" key="3">
    <source>
        <dbReference type="Proteomes" id="UP000195569"/>
    </source>
</evidence>
<accession>A0A1N7RSV0</accession>